<dbReference type="InterPro" id="IPR000873">
    <property type="entry name" value="AMP-dep_synth/lig_dom"/>
</dbReference>
<dbReference type="Pfam" id="PF13193">
    <property type="entry name" value="AMP-binding_C"/>
    <property type="match status" value="1"/>
</dbReference>
<evidence type="ECO:0000259" key="1">
    <source>
        <dbReference type="Pfam" id="PF00501"/>
    </source>
</evidence>
<reference evidence="3" key="1">
    <citation type="submission" date="2023-10" db="EMBL/GenBank/DDBJ databases">
        <title>Development of a sustainable strategy for remediation of hydrocarbon-contaminated territories based on the waste exchange concept.</title>
        <authorList>
            <person name="Krivoruchko A."/>
        </authorList>
    </citation>
    <scope>NUCLEOTIDE SEQUENCE</scope>
    <source>
        <strain evidence="3">IEGM 68</strain>
    </source>
</reference>
<evidence type="ECO:0000313" key="4">
    <source>
        <dbReference type="Proteomes" id="UP001185863"/>
    </source>
</evidence>
<dbReference type="InterPro" id="IPR020845">
    <property type="entry name" value="AMP-binding_CS"/>
</dbReference>
<gene>
    <name evidence="3" type="ORF">R4315_12985</name>
</gene>
<dbReference type="Gene3D" id="3.40.50.12780">
    <property type="entry name" value="N-terminal domain of ligase-like"/>
    <property type="match status" value="1"/>
</dbReference>
<dbReference type="InterPro" id="IPR045851">
    <property type="entry name" value="AMP-bd_C_sf"/>
</dbReference>
<dbReference type="Gene3D" id="3.30.300.30">
    <property type="match status" value="1"/>
</dbReference>
<dbReference type="PANTHER" id="PTHR24096:SF323">
    <property type="entry name" value="BLR3536 PROTEIN"/>
    <property type="match status" value="1"/>
</dbReference>
<protein>
    <submittedName>
        <fullName evidence="3">AMP-binding protein</fullName>
    </submittedName>
</protein>
<dbReference type="Proteomes" id="UP001185863">
    <property type="component" value="Unassembled WGS sequence"/>
</dbReference>
<feature type="domain" description="AMP-dependent synthetase/ligase" evidence="1">
    <location>
        <begin position="13"/>
        <end position="360"/>
    </location>
</feature>
<dbReference type="AlphaFoldDB" id="A0AAE4UZA1"/>
<evidence type="ECO:0000259" key="2">
    <source>
        <dbReference type="Pfam" id="PF13193"/>
    </source>
</evidence>
<accession>A0AAE4UZA1</accession>
<sequence length="501" mass="55838">MSEVTDAVFSRDWAHRTALVVEPTGETVTFAELEERSNRAAHFFREQGLRIGDTVALLLENRIELLVLAFAAQRCGLYYAAVNTHLTPAEIDYIVDDCGASLVVSSSRCHLAVTEREIRRFSVDRVETEGWHLLDLSPYLVDPVVDQAEGDFLLYSSGTTGRPRGIERPLTGGEFGSYPDIPGKWLSRLLGLVPGDVFLTPAPLYHAAPLAWTMGALRQGATAVVMERFDAPLALELIERHRVTHSQWVPTMFVRMLKLDPEVRNRFDLTSHRVAVHAAAACPIEVKRQMIHWWGPILFEFYSSTEGVGATSIFSEDWLRKPGSVGRPLIGKIEILDDDHRPVNTGVVGTIWFSGGGNFRYHSDAAKTAEAHDAEGRATVGDLGWMDEDGYLFLADRRADLIISGGVNVYPREIEDALILHPDVLDIAVVGLPDEEMGHRVVAFVQLRPDSTVPVESLPLALTEFCSDSLAKFKIPREFRFVEELPRTPTGKLRKHELLPR</sequence>
<feature type="domain" description="AMP-binding enzyme C-terminal" evidence="2">
    <location>
        <begin position="413"/>
        <end position="492"/>
    </location>
</feature>
<evidence type="ECO:0000313" key="3">
    <source>
        <dbReference type="EMBL" id="MDV7265457.1"/>
    </source>
</evidence>
<dbReference type="Pfam" id="PF00501">
    <property type="entry name" value="AMP-binding"/>
    <property type="match status" value="1"/>
</dbReference>
<dbReference type="GO" id="GO:0016405">
    <property type="term" value="F:CoA-ligase activity"/>
    <property type="evidence" value="ECO:0007669"/>
    <property type="project" value="TreeGrafter"/>
</dbReference>
<dbReference type="PANTHER" id="PTHR24096">
    <property type="entry name" value="LONG-CHAIN-FATTY-ACID--COA LIGASE"/>
    <property type="match status" value="1"/>
</dbReference>
<dbReference type="InterPro" id="IPR042099">
    <property type="entry name" value="ANL_N_sf"/>
</dbReference>
<proteinExistence type="predicted"/>
<organism evidence="3 4">
    <name type="scientific">Rhodococcus oxybenzonivorans</name>
    <dbReference type="NCBI Taxonomy" id="1990687"/>
    <lineage>
        <taxon>Bacteria</taxon>
        <taxon>Bacillati</taxon>
        <taxon>Actinomycetota</taxon>
        <taxon>Actinomycetes</taxon>
        <taxon>Mycobacteriales</taxon>
        <taxon>Nocardiaceae</taxon>
        <taxon>Rhodococcus</taxon>
    </lineage>
</organism>
<name>A0AAE4UZA1_9NOCA</name>
<dbReference type="InterPro" id="IPR025110">
    <property type="entry name" value="AMP-bd_C"/>
</dbReference>
<comment type="caution">
    <text evidence="3">The sequence shown here is derived from an EMBL/GenBank/DDBJ whole genome shotgun (WGS) entry which is preliminary data.</text>
</comment>
<dbReference type="SUPFAM" id="SSF56801">
    <property type="entry name" value="Acetyl-CoA synthetase-like"/>
    <property type="match status" value="1"/>
</dbReference>
<dbReference type="EMBL" id="JAWLUP010000026">
    <property type="protein sequence ID" value="MDV7265457.1"/>
    <property type="molecule type" value="Genomic_DNA"/>
</dbReference>
<dbReference type="PROSITE" id="PS00455">
    <property type="entry name" value="AMP_BINDING"/>
    <property type="match status" value="1"/>
</dbReference>
<dbReference type="RefSeq" id="WP_317744464.1">
    <property type="nucleotide sequence ID" value="NZ_JAWLUP010000026.1"/>
</dbReference>